<dbReference type="GO" id="GO:0008270">
    <property type="term" value="F:zinc ion binding"/>
    <property type="evidence" value="ECO:0007669"/>
    <property type="project" value="UniProtKB-KW"/>
</dbReference>
<sequence length="126" mass="14515">MDFVEVDDLKRLTVDRVARFMMYRGYKLPIGVLYKGERMSLLYGPRIVKIIEKNRKSLRYLHATYSGDKRFEVRYIHSGHINAVDLVAKTCSCRSWQLSGVPCGHVICSLESRGMSSDLMLYVSDC</sequence>
<keyword evidence="1" id="KW-0479">Metal-binding</keyword>
<comment type="caution">
    <text evidence="6">The sequence shown here is derived from an EMBL/GenBank/DDBJ whole genome shotgun (WGS) entry which is preliminary data.</text>
</comment>
<keyword evidence="3" id="KW-0862">Zinc</keyword>
<dbReference type="AlphaFoldDB" id="A0ABD1VWH5"/>
<evidence type="ECO:0000256" key="3">
    <source>
        <dbReference type="ARBA" id="ARBA00022833"/>
    </source>
</evidence>
<feature type="domain" description="SWIM-type" evidence="5">
    <location>
        <begin position="71"/>
        <end position="114"/>
    </location>
</feature>
<evidence type="ECO:0000313" key="6">
    <source>
        <dbReference type="EMBL" id="KAL2541744.1"/>
    </source>
</evidence>
<accession>A0ABD1VWH5</accession>
<evidence type="ECO:0000256" key="1">
    <source>
        <dbReference type="ARBA" id="ARBA00022723"/>
    </source>
</evidence>
<reference evidence="7" key="1">
    <citation type="submission" date="2024-07" db="EMBL/GenBank/DDBJ databases">
        <title>Two chromosome-level genome assemblies of Korean endemic species Abeliophyllum distichum and Forsythia ovata (Oleaceae).</title>
        <authorList>
            <person name="Jang H."/>
        </authorList>
    </citation>
    <scope>NUCLEOTIDE SEQUENCE [LARGE SCALE GENOMIC DNA]</scope>
</reference>
<gene>
    <name evidence="6" type="ORF">Adt_02722</name>
</gene>
<evidence type="ECO:0000256" key="4">
    <source>
        <dbReference type="PROSITE-ProRule" id="PRU00325"/>
    </source>
</evidence>
<keyword evidence="7" id="KW-1185">Reference proteome</keyword>
<evidence type="ECO:0000256" key="2">
    <source>
        <dbReference type="ARBA" id="ARBA00022771"/>
    </source>
</evidence>
<keyword evidence="2 4" id="KW-0863">Zinc-finger</keyword>
<dbReference type="InterPro" id="IPR007527">
    <property type="entry name" value="Znf_SWIM"/>
</dbReference>
<evidence type="ECO:0000259" key="5">
    <source>
        <dbReference type="PROSITE" id="PS50966"/>
    </source>
</evidence>
<dbReference type="PANTHER" id="PTHR31973">
    <property type="entry name" value="POLYPROTEIN, PUTATIVE-RELATED"/>
    <property type="match status" value="1"/>
</dbReference>
<organism evidence="6 7">
    <name type="scientific">Abeliophyllum distichum</name>
    <dbReference type="NCBI Taxonomy" id="126358"/>
    <lineage>
        <taxon>Eukaryota</taxon>
        <taxon>Viridiplantae</taxon>
        <taxon>Streptophyta</taxon>
        <taxon>Embryophyta</taxon>
        <taxon>Tracheophyta</taxon>
        <taxon>Spermatophyta</taxon>
        <taxon>Magnoliopsida</taxon>
        <taxon>eudicotyledons</taxon>
        <taxon>Gunneridae</taxon>
        <taxon>Pentapetalae</taxon>
        <taxon>asterids</taxon>
        <taxon>lamiids</taxon>
        <taxon>Lamiales</taxon>
        <taxon>Oleaceae</taxon>
        <taxon>Forsythieae</taxon>
        <taxon>Abeliophyllum</taxon>
    </lineage>
</organism>
<dbReference type="SMART" id="SM00575">
    <property type="entry name" value="ZnF_PMZ"/>
    <property type="match status" value="1"/>
</dbReference>
<dbReference type="PANTHER" id="PTHR31973:SF187">
    <property type="entry name" value="MUTATOR TRANSPOSASE MUDRA PROTEIN"/>
    <property type="match status" value="1"/>
</dbReference>
<name>A0ABD1VWH5_9LAMI</name>
<dbReference type="InterPro" id="IPR006564">
    <property type="entry name" value="Znf_PMZ"/>
</dbReference>
<proteinExistence type="predicted"/>
<dbReference type="Pfam" id="PF04434">
    <property type="entry name" value="SWIM"/>
    <property type="match status" value="1"/>
</dbReference>
<evidence type="ECO:0000313" key="7">
    <source>
        <dbReference type="Proteomes" id="UP001604336"/>
    </source>
</evidence>
<dbReference type="PROSITE" id="PS50966">
    <property type="entry name" value="ZF_SWIM"/>
    <property type="match status" value="1"/>
</dbReference>
<dbReference type="Proteomes" id="UP001604336">
    <property type="component" value="Unassembled WGS sequence"/>
</dbReference>
<protein>
    <recommendedName>
        <fullName evidence="5">SWIM-type domain-containing protein</fullName>
    </recommendedName>
</protein>
<dbReference type="EMBL" id="JBFOLK010000001">
    <property type="protein sequence ID" value="KAL2541744.1"/>
    <property type="molecule type" value="Genomic_DNA"/>
</dbReference>